<organism evidence="5 6">
    <name type="scientific">Aspergillus violaceofuscus (strain CBS 115571)</name>
    <dbReference type="NCBI Taxonomy" id="1450538"/>
    <lineage>
        <taxon>Eukaryota</taxon>
        <taxon>Fungi</taxon>
        <taxon>Dikarya</taxon>
        <taxon>Ascomycota</taxon>
        <taxon>Pezizomycotina</taxon>
        <taxon>Eurotiomycetes</taxon>
        <taxon>Eurotiomycetidae</taxon>
        <taxon>Eurotiales</taxon>
        <taxon>Aspergillaceae</taxon>
        <taxon>Aspergillus</taxon>
    </lineage>
</organism>
<evidence type="ECO:0000256" key="3">
    <source>
        <dbReference type="ARBA" id="ARBA00022842"/>
    </source>
</evidence>
<comment type="similarity">
    <text evidence="2 4">Belongs to the terpene synthase family.</text>
</comment>
<dbReference type="GO" id="GO:0010333">
    <property type="term" value="F:terpene synthase activity"/>
    <property type="evidence" value="ECO:0007669"/>
    <property type="project" value="InterPro"/>
</dbReference>
<dbReference type="EMBL" id="KZ825219">
    <property type="protein sequence ID" value="PYI14180.1"/>
    <property type="molecule type" value="Genomic_DNA"/>
</dbReference>
<protein>
    <recommendedName>
        <fullName evidence="4">Terpene synthase</fullName>
        <ecNumber evidence="4">4.2.3.-</ecNumber>
    </recommendedName>
</protein>
<dbReference type="AlphaFoldDB" id="A0A2V5HE17"/>
<dbReference type="PANTHER" id="PTHR35201">
    <property type="entry name" value="TERPENE SYNTHASE"/>
    <property type="match status" value="1"/>
</dbReference>
<dbReference type="InterPro" id="IPR008949">
    <property type="entry name" value="Isoprenoid_synthase_dom_sf"/>
</dbReference>
<dbReference type="InterPro" id="IPR034686">
    <property type="entry name" value="Terpene_cyclase-like_2"/>
</dbReference>
<gene>
    <name evidence="5" type="ORF">BO99DRAFT_345715</name>
</gene>
<dbReference type="Proteomes" id="UP000249829">
    <property type="component" value="Unassembled WGS sequence"/>
</dbReference>
<evidence type="ECO:0000313" key="5">
    <source>
        <dbReference type="EMBL" id="PYI14180.1"/>
    </source>
</evidence>
<sequence>MVNRESLWLSSRLQGQTLIIPDLLARVYGDWDVSRHAHEAEVRTDIEESFLTRWCPGRQKRQQLIKSNSAMLAGYFWSGRTQAYRESTLAFLKQTLEAELIQPGQKYDVADHNSGCFAEISPALRAGTTFESLRRFADFLYEYVDSVCAVQETREERLPDMDCYFANRELSIGAYPCIMAMDVNDIISLRKELNAGQFDSVIPLKMLRDTSLSAQDAVSEACEDLIQSKRVFQEAEGALSDSAEFKKLSAATKADVGKLLTGCKNMMVGNVKWSYVPFHSALSNGLLKLTAYWQA</sequence>
<dbReference type="EC" id="4.2.3.-" evidence="4"/>
<dbReference type="STRING" id="1450538.A0A2V5HE17"/>
<evidence type="ECO:0000256" key="4">
    <source>
        <dbReference type="RuleBase" id="RU366034"/>
    </source>
</evidence>
<accession>A0A2V5HE17</accession>
<evidence type="ECO:0000256" key="2">
    <source>
        <dbReference type="ARBA" id="ARBA00006333"/>
    </source>
</evidence>
<evidence type="ECO:0000313" key="6">
    <source>
        <dbReference type="Proteomes" id="UP000249829"/>
    </source>
</evidence>
<dbReference type="GO" id="GO:0008299">
    <property type="term" value="P:isoprenoid biosynthetic process"/>
    <property type="evidence" value="ECO:0007669"/>
    <property type="project" value="UniProtKB-ARBA"/>
</dbReference>
<evidence type="ECO:0000256" key="1">
    <source>
        <dbReference type="ARBA" id="ARBA00001946"/>
    </source>
</evidence>
<dbReference type="Pfam" id="PF19086">
    <property type="entry name" value="Terpene_syn_C_2"/>
    <property type="match status" value="1"/>
</dbReference>
<dbReference type="Gene3D" id="1.10.600.10">
    <property type="entry name" value="Farnesyl Diphosphate Synthase"/>
    <property type="match status" value="2"/>
</dbReference>
<keyword evidence="3 4" id="KW-0460">Magnesium</keyword>
<dbReference type="PANTHER" id="PTHR35201:SF4">
    <property type="entry name" value="BETA-PINACENE SYNTHASE-RELATED"/>
    <property type="match status" value="1"/>
</dbReference>
<dbReference type="OMA" id="IFFWDDE"/>
<comment type="cofactor">
    <cofactor evidence="1 4">
        <name>Mg(2+)</name>
        <dbReference type="ChEBI" id="CHEBI:18420"/>
    </cofactor>
</comment>
<keyword evidence="4" id="KW-0456">Lyase</keyword>
<dbReference type="SUPFAM" id="SSF48576">
    <property type="entry name" value="Terpenoid synthases"/>
    <property type="match status" value="1"/>
</dbReference>
<keyword evidence="6" id="KW-1185">Reference proteome</keyword>
<dbReference type="GO" id="GO:0046872">
    <property type="term" value="F:metal ion binding"/>
    <property type="evidence" value="ECO:0007669"/>
    <property type="project" value="UniProtKB-KW"/>
</dbReference>
<name>A0A2V5HE17_ASPV1</name>
<proteinExistence type="inferred from homology"/>
<keyword evidence="4" id="KW-0479">Metal-binding</keyword>
<reference evidence="5 6" key="1">
    <citation type="submission" date="2018-02" db="EMBL/GenBank/DDBJ databases">
        <title>The genomes of Aspergillus section Nigri reveals drivers in fungal speciation.</title>
        <authorList>
            <consortium name="DOE Joint Genome Institute"/>
            <person name="Vesth T.C."/>
            <person name="Nybo J."/>
            <person name="Theobald S."/>
            <person name="Brandl J."/>
            <person name="Frisvad J.C."/>
            <person name="Nielsen K.F."/>
            <person name="Lyhne E.K."/>
            <person name="Kogle M.E."/>
            <person name="Kuo A."/>
            <person name="Riley R."/>
            <person name="Clum A."/>
            <person name="Nolan M."/>
            <person name="Lipzen A."/>
            <person name="Salamov A."/>
            <person name="Henrissat B."/>
            <person name="Wiebenga A."/>
            <person name="De vries R.P."/>
            <person name="Grigoriev I.V."/>
            <person name="Mortensen U.H."/>
            <person name="Andersen M.R."/>
            <person name="Baker S.E."/>
        </authorList>
    </citation>
    <scope>NUCLEOTIDE SEQUENCE [LARGE SCALE GENOMIC DNA]</scope>
    <source>
        <strain evidence="5 6">CBS 115571</strain>
    </source>
</reference>